<evidence type="ECO:0000313" key="1">
    <source>
        <dbReference type="EMBL" id="SDQ95704.1"/>
    </source>
</evidence>
<dbReference type="RefSeq" id="WP_139204786.1">
    <property type="nucleotide sequence ID" value="NZ_FNKJ01000003.1"/>
</dbReference>
<name>A0A1H1F4I5_9PSED</name>
<proteinExistence type="predicted"/>
<organism evidence="1 2">
    <name type="scientific">Pseudomonas moorei</name>
    <dbReference type="NCBI Taxonomy" id="395599"/>
    <lineage>
        <taxon>Bacteria</taxon>
        <taxon>Pseudomonadati</taxon>
        <taxon>Pseudomonadota</taxon>
        <taxon>Gammaproteobacteria</taxon>
        <taxon>Pseudomonadales</taxon>
        <taxon>Pseudomonadaceae</taxon>
        <taxon>Pseudomonas</taxon>
    </lineage>
</organism>
<protein>
    <submittedName>
        <fullName evidence="1">Uncharacterized protein</fullName>
    </submittedName>
</protein>
<sequence length="281" mass="31414">MKRQDALIRRVAEVHELLTLSTPQATDTIKKAAYLLQNQEPPPPILYITGRSGSGVSTVAQGIYLSLRTDDGGVFIMPQTGVDPGLPPIARLLRHFGFECTYEVLEVSAMNQLPAPVMNLAQMLGFSVVIVEDYLTGVASPEQKRRHIEQWKKLTAFPLTLKLVLAAPLDQVKHSWDNQESTLEHLHINEWERGNLLSSYLDDLSSLCGETLRLDAPLSNHMKEIHKLSKGNTAHMLIHIRQCAIHSILSNVSHIPSELFRLSLKELTESNARLYSQLTSV</sequence>
<reference evidence="2" key="1">
    <citation type="submission" date="2016-10" db="EMBL/GenBank/DDBJ databases">
        <authorList>
            <person name="Varghese N."/>
            <person name="Submissions S."/>
        </authorList>
    </citation>
    <scope>NUCLEOTIDE SEQUENCE [LARGE SCALE GENOMIC DNA]</scope>
    <source>
        <strain evidence="2">BS3775</strain>
    </source>
</reference>
<dbReference type="AlphaFoldDB" id="A0A1H1F4I5"/>
<evidence type="ECO:0000313" key="2">
    <source>
        <dbReference type="Proteomes" id="UP000199570"/>
    </source>
</evidence>
<dbReference type="Proteomes" id="UP000199570">
    <property type="component" value="Unassembled WGS sequence"/>
</dbReference>
<dbReference type="InterPro" id="IPR027417">
    <property type="entry name" value="P-loop_NTPase"/>
</dbReference>
<gene>
    <name evidence="1" type="ORF">SAMN04490195_2503</name>
</gene>
<dbReference type="EMBL" id="FNKJ01000003">
    <property type="protein sequence ID" value="SDQ95704.1"/>
    <property type="molecule type" value="Genomic_DNA"/>
</dbReference>
<keyword evidence="2" id="KW-1185">Reference proteome</keyword>
<dbReference type="SUPFAM" id="SSF52540">
    <property type="entry name" value="P-loop containing nucleoside triphosphate hydrolases"/>
    <property type="match status" value="1"/>
</dbReference>
<accession>A0A1H1F4I5</accession>
<dbReference type="OrthoDB" id="9870526at2"/>